<reference evidence="3" key="1">
    <citation type="journal article" date="2019" name="Int. J. Syst. Evol. Microbiol.">
        <title>The Global Catalogue of Microorganisms (GCM) 10K type strain sequencing project: providing services to taxonomists for standard genome sequencing and annotation.</title>
        <authorList>
            <consortium name="The Broad Institute Genomics Platform"/>
            <consortium name="The Broad Institute Genome Sequencing Center for Infectious Disease"/>
            <person name="Wu L."/>
            <person name="Ma J."/>
        </authorList>
    </citation>
    <scope>NUCLEOTIDE SEQUENCE [LARGE SCALE GENOMIC DNA]</scope>
    <source>
        <strain evidence="3">JCM 10671</strain>
    </source>
</reference>
<evidence type="ECO:0000313" key="3">
    <source>
        <dbReference type="Proteomes" id="UP001500957"/>
    </source>
</evidence>
<sequence length="215" mass="22556">MARTRALAPVVLVAVLAGGLAACGGDEDEVAAPTPLATLNGESPVVAIGQAGVKPFVEPTCPTPRRVRTDTDVTKAAEEIAKIGEKRYRKVYAGVVPCVPAGRVVVYKLPEGGSALMRAVQEIGRKRNVEVTFAEALFSYRDAQATRKAVLSAFARLDEAGAPFAVLRIRENGTVEVAVRDNVAGAEAVLTDLLDRIYVVHIPEDPALASAAPTG</sequence>
<dbReference type="Proteomes" id="UP001500957">
    <property type="component" value="Unassembled WGS sequence"/>
</dbReference>
<keyword evidence="1" id="KW-0732">Signal</keyword>
<dbReference type="EMBL" id="BAAAHE010000008">
    <property type="protein sequence ID" value="GAA0610383.1"/>
    <property type="molecule type" value="Genomic_DNA"/>
</dbReference>
<evidence type="ECO:0000256" key="1">
    <source>
        <dbReference type="SAM" id="SignalP"/>
    </source>
</evidence>
<dbReference type="PROSITE" id="PS51257">
    <property type="entry name" value="PROKAR_LIPOPROTEIN"/>
    <property type="match status" value="1"/>
</dbReference>
<name>A0ABP3RGW9_9ACTN</name>
<accession>A0ABP3RGW9</accession>
<gene>
    <name evidence="2" type="ORF">GCM10009547_10520</name>
</gene>
<proteinExistence type="predicted"/>
<dbReference type="RefSeq" id="WP_344602368.1">
    <property type="nucleotide sequence ID" value="NZ_BAAAHE010000008.1"/>
</dbReference>
<evidence type="ECO:0000313" key="2">
    <source>
        <dbReference type="EMBL" id="GAA0610383.1"/>
    </source>
</evidence>
<feature type="signal peptide" evidence="1">
    <location>
        <begin position="1"/>
        <end position="21"/>
    </location>
</feature>
<feature type="chain" id="PRO_5045156001" evidence="1">
    <location>
        <begin position="22"/>
        <end position="215"/>
    </location>
</feature>
<protein>
    <submittedName>
        <fullName evidence="2">Uncharacterized protein</fullName>
    </submittedName>
</protein>
<organism evidence="2 3">
    <name type="scientific">Sporichthya brevicatena</name>
    <dbReference type="NCBI Taxonomy" id="171442"/>
    <lineage>
        <taxon>Bacteria</taxon>
        <taxon>Bacillati</taxon>
        <taxon>Actinomycetota</taxon>
        <taxon>Actinomycetes</taxon>
        <taxon>Sporichthyales</taxon>
        <taxon>Sporichthyaceae</taxon>
        <taxon>Sporichthya</taxon>
    </lineage>
</organism>
<comment type="caution">
    <text evidence="2">The sequence shown here is derived from an EMBL/GenBank/DDBJ whole genome shotgun (WGS) entry which is preliminary data.</text>
</comment>
<keyword evidence="3" id="KW-1185">Reference proteome</keyword>